<dbReference type="Gene3D" id="3.40.640.10">
    <property type="entry name" value="Type I PLP-dependent aspartate aminotransferase-like (Major domain)"/>
    <property type="match status" value="1"/>
</dbReference>
<protein>
    <recommendedName>
        <fullName evidence="1">Aminotransferase class V domain-containing protein</fullName>
    </recommendedName>
</protein>
<comment type="caution">
    <text evidence="2">The sequence shown here is derived from an EMBL/GenBank/DDBJ whole genome shotgun (WGS) entry which is preliminary data.</text>
</comment>
<gene>
    <name evidence="2" type="ORF">CVT26_003054</name>
</gene>
<dbReference type="InterPro" id="IPR000192">
    <property type="entry name" value="Aminotrans_V_dom"/>
</dbReference>
<dbReference type="EMBL" id="NHYE01001153">
    <property type="protein sequence ID" value="PPQ97992.1"/>
    <property type="molecule type" value="Genomic_DNA"/>
</dbReference>
<keyword evidence="3" id="KW-1185">Reference proteome</keyword>
<dbReference type="AlphaFoldDB" id="A0A409Y4S8"/>
<dbReference type="InterPro" id="IPR015424">
    <property type="entry name" value="PyrdxlP-dep_Trfase"/>
</dbReference>
<dbReference type="InterPro" id="IPR015421">
    <property type="entry name" value="PyrdxlP-dep_Trfase_major"/>
</dbReference>
<accession>A0A409Y4S8</accession>
<evidence type="ECO:0000313" key="2">
    <source>
        <dbReference type="EMBL" id="PPQ97992.1"/>
    </source>
</evidence>
<proteinExistence type="predicted"/>
<dbReference type="PANTHER" id="PTHR43586">
    <property type="entry name" value="CYSTEINE DESULFURASE"/>
    <property type="match status" value="1"/>
</dbReference>
<reference evidence="2 3" key="1">
    <citation type="journal article" date="2018" name="Evol. Lett.">
        <title>Horizontal gene cluster transfer increased hallucinogenic mushroom diversity.</title>
        <authorList>
            <person name="Reynolds H.T."/>
            <person name="Vijayakumar V."/>
            <person name="Gluck-Thaler E."/>
            <person name="Korotkin H.B."/>
            <person name="Matheny P.B."/>
            <person name="Slot J.C."/>
        </authorList>
    </citation>
    <scope>NUCLEOTIDE SEQUENCE [LARGE SCALE GENOMIC DNA]</scope>
    <source>
        <strain evidence="2 3">SRW20</strain>
    </source>
</reference>
<dbReference type="Proteomes" id="UP000284706">
    <property type="component" value="Unassembled WGS sequence"/>
</dbReference>
<dbReference type="InterPro" id="IPR015422">
    <property type="entry name" value="PyrdxlP-dep_Trfase_small"/>
</dbReference>
<dbReference type="Pfam" id="PF00266">
    <property type="entry name" value="Aminotran_5"/>
    <property type="match status" value="1"/>
</dbReference>
<name>A0A409Y4S8_9AGAR</name>
<dbReference type="FunCoup" id="A0A409Y4S8">
    <property type="interactions" value="1"/>
</dbReference>
<dbReference type="STRING" id="231916.A0A409Y4S8"/>
<organism evidence="2 3">
    <name type="scientific">Gymnopilus dilepis</name>
    <dbReference type="NCBI Taxonomy" id="231916"/>
    <lineage>
        <taxon>Eukaryota</taxon>
        <taxon>Fungi</taxon>
        <taxon>Dikarya</taxon>
        <taxon>Basidiomycota</taxon>
        <taxon>Agaricomycotina</taxon>
        <taxon>Agaricomycetes</taxon>
        <taxon>Agaricomycetidae</taxon>
        <taxon>Agaricales</taxon>
        <taxon>Agaricineae</taxon>
        <taxon>Hymenogastraceae</taxon>
        <taxon>Gymnopilus</taxon>
    </lineage>
</organism>
<dbReference type="InParanoid" id="A0A409Y4S8"/>
<evidence type="ECO:0000259" key="1">
    <source>
        <dbReference type="Pfam" id="PF00266"/>
    </source>
</evidence>
<dbReference type="OrthoDB" id="420046at2759"/>
<dbReference type="Gene3D" id="3.90.1150.10">
    <property type="entry name" value="Aspartate Aminotransferase, domain 1"/>
    <property type="match status" value="1"/>
</dbReference>
<dbReference type="PANTHER" id="PTHR43586:SF21">
    <property type="entry name" value="PYRIDOXAL PHOSPHATE (PLP)-DEPENDENT ASPARTATE AMINOTRANSFERASE SUPERFAMILY"/>
    <property type="match status" value="1"/>
</dbReference>
<dbReference type="SUPFAM" id="SSF53383">
    <property type="entry name" value="PLP-dependent transferases"/>
    <property type="match status" value="1"/>
</dbReference>
<feature type="domain" description="Aminotransferase class V" evidence="1">
    <location>
        <begin position="27"/>
        <end position="424"/>
    </location>
</feature>
<sequence>MAPSAVHDLDVNLARSHFPALTSGFIFGDNAGGSQAAIETITRIVDYLSNTNVQLGATYSVSEKTTHRVYVEGPTEAAKLFNARSPDEIVFAASSTANLENLARGLDDDISEGDEFIVTGEHEANAGPWKKLAARKGASIKYWHPIATNPSNPYSVKLHIEDLLPLVSERTRIVAFTACSNILGSIVPVKEVVKAVREEAKAKGSKKVEISVDCVAYAPHRRIDVQDWDVDYCVFSFYKVYGAHISALYVRSTALQESVKPIIHHFLASNPQIASTSYKLQPGGPGYELVYSVTGVTSYLNSLTFAGTLQASFDAIAHYEQKLIEPLLSYLTDAKQQERGVRVVGEEQAGLGRVPTISFVVMGQRPIKSKDIVEVFDKKGGVGIRYGHFYAYTLVEELSPKLDIDDAVVRISLVHYNTVEEVNRIIDILKEILA</sequence>
<evidence type="ECO:0000313" key="3">
    <source>
        <dbReference type="Proteomes" id="UP000284706"/>
    </source>
</evidence>